<feature type="domain" description="Alpha-D-phosphohexomutase alpha/beta/alpha" evidence="9">
    <location>
        <begin position="8"/>
        <end position="121"/>
    </location>
</feature>
<dbReference type="CDD" id="cd03089">
    <property type="entry name" value="PMM_PGM"/>
    <property type="match status" value="1"/>
</dbReference>
<keyword evidence="4" id="KW-0479">Metal-binding</keyword>
<gene>
    <name evidence="12" type="ORF">ACFPJ6_05650</name>
</gene>
<feature type="domain" description="Alpha-D-phosphohexomutase alpha/beta/alpha" evidence="10">
    <location>
        <begin position="161"/>
        <end position="266"/>
    </location>
</feature>
<dbReference type="InterPro" id="IPR005841">
    <property type="entry name" value="Alpha-D-phosphohexomutase_SF"/>
</dbReference>
<feature type="region of interest" description="Disordered" evidence="7">
    <location>
        <begin position="518"/>
        <end position="548"/>
    </location>
</feature>
<evidence type="ECO:0000313" key="13">
    <source>
        <dbReference type="Proteomes" id="UP001596122"/>
    </source>
</evidence>
<keyword evidence="3" id="KW-0597">Phosphoprotein</keyword>
<evidence type="ECO:0000259" key="10">
    <source>
        <dbReference type="Pfam" id="PF02879"/>
    </source>
</evidence>
<dbReference type="SUPFAM" id="SSF53738">
    <property type="entry name" value="Phosphoglucomutase, first 3 domains"/>
    <property type="match status" value="3"/>
</dbReference>
<dbReference type="InterPro" id="IPR005846">
    <property type="entry name" value="A-D-PHexomutase_a/b/a-III"/>
</dbReference>
<keyword evidence="6" id="KW-0413">Isomerase</keyword>
<dbReference type="Gene3D" id="3.40.120.10">
    <property type="entry name" value="Alpha-D-Glucose-1,6-Bisphosphate, subunit A, domain 3"/>
    <property type="match status" value="3"/>
</dbReference>
<feature type="domain" description="Alpha-D-phosphohexomutase C-terminal" evidence="8">
    <location>
        <begin position="392"/>
        <end position="468"/>
    </location>
</feature>
<evidence type="ECO:0000256" key="2">
    <source>
        <dbReference type="ARBA" id="ARBA00010231"/>
    </source>
</evidence>
<dbReference type="Gene3D" id="3.30.310.50">
    <property type="entry name" value="Alpha-D-phosphohexomutase, C-terminal domain"/>
    <property type="match status" value="1"/>
</dbReference>
<keyword evidence="13" id="KW-1185">Reference proteome</keyword>
<evidence type="ECO:0000256" key="1">
    <source>
        <dbReference type="ARBA" id="ARBA00001946"/>
    </source>
</evidence>
<protein>
    <submittedName>
        <fullName evidence="12">Phosphomannomutase/phosphoglucomutase</fullName>
    </submittedName>
</protein>
<dbReference type="InterPro" id="IPR016055">
    <property type="entry name" value="A-D-PHexomutase_a/b/a-I/II/III"/>
</dbReference>
<dbReference type="InterPro" id="IPR005843">
    <property type="entry name" value="A-D-PHexomutase_C"/>
</dbReference>
<dbReference type="InterPro" id="IPR005845">
    <property type="entry name" value="A-D-PHexomutase_a/b/a-II"/>
</dbReference>
<sequence length="576" mass="59424">MTHPLERAVKAYDVRGVVGEDLDEAAFDALGEAFVRTGVAGPAPTRVVVGHDMRPSSPDLAEAFARGAARAGAHVELLGLTATDQLYLASGLRDAGGAMVTASHNPARYNGLKLCRPGARAVSLDDGLAEVRDAALATLAGAAPGPAAAQGEVVRRDSLAEYAAHLRGLVDLSAGRPLRVVVDAGNGMAGLTVPAVLGTVAGLPALPVDLVPLYWELDGSFPNHEANPLDVSTLTDLQAAVVAEGADAGLAFDGDADRCVLVDETGRVVDASAVTALVARTEVARARASGEAEPVVLHNLITSRVVPEVVSAAGGRSVRTRVGHSYIKAEMARTGAVFGGEHSAHYYFRDFYGADSGMLAALHVLAALGRSPAGTTLSSLVADYAPYARSGEVNSTVGDAAAATARAVAAAEAWGEPVDVDRLDGTTVSAGDGSWWFNLRPSNTEPLLRLNVEAGDEATMTRVRDDVLAVVRTDPQVDPEEEPVSASTSAAPEGAGDRPLVEPWLREVLRCPACRSTLADGTGDDGQPRLRCTQDAPDPGDGAEALDRPAACGRSYPFDRGVPVLLVDEGVLPSAG</sequence>
<dbReference type="RefSeq" id="WP_340267234.1">
    <property type="nucleotide sequence ID" value="NZ_JBBEOG010000001.1"/>
</dbReference>
<evidence type="ECO:0000259" key="8">
    <source>
        <dbReference type="Pfam" id="PF00408"/>
    </source>
</evidence>
<evidence type="ECO:0000259" key="11">
    <source>
        <dbReference type="Pfam" id="PF02880"/>
    </source>
</evidence>
<comment type="cofactor">
    <cofactor evidence="1">
        <name>Mg(2+)</name>
        <dbReference type="ChEBI" id="CHEBI:18420"/>
    </cofactor>
</comment>
<dbReference type="SUPFAM" id="SSF158997">
    <property type="entry name" value="Trm112p-like"/>
    <property type="match status" value="1"/>
</dbReference>
<dbReference type="Pfam" id="PF02880">
    <property type="entry name" value="PGM_PMM_III"/>
    <property type="match status" value="1"/>
</dbReference>
<dbReference type="Pfam" id="PF00408">
    <property type="entry name" value="PGM_PMM_IV"/>
    <property type="match status" value="1"/>
</dbReference>
<dbReference type="PRINTS" id="PR00509">
    <property type="entry name" value="PGMPMM"/>
</dbReference>
<dbReference type="PANTHER" id="PTHR43771">
    <property type="entry name" value="PHOSPHOMANNOMUTASE"/>
    <property type="match status" value="1"/>
</dbReference>
<evidence type="ECO:0000256" key="6">
    <source>
        <dbReference type="ARBA" id="ARBA00023235"/>
    </source>
</evidence>
<evidence type="ECO:0000259" key="9">
    <source>
        <dbReference type="Pfam" id="PF02878"/>
    </source>
</evidence>
<comment type="caution">
    <text evidence="12">The sequence shown here is derived from an EMBL/GenBank/DDBJ whole genome shotgun (WGS) entry which is preliminary data.</text>
</comment>
<proteinExistence type="inferred from homology"/>
<accession>A0ABW0GKP5</accession>
<dbReference type="Gene3D" id="2.20.25.10">
    <property type="match status" value="1"/>
</dbReference>
<evidence type="ECO:0000256" key="7">
    <source>
        <dbReference type="SAM" id="MobiDB-lite"/>
    </source>
</evidence>
<dbReference type="NCBIfam" id="NF007088">
    <property type="entry name" value="PRK09542.1"/>
    <property type="match status" value="1"/>
</dbReference>
<dbReference type="InterPro" id="IPR005844">
    <property type="entry name" value="A-D-PHexomutase_a/b/a-I"/>
</dbReference>
<reference evidence="13" key="1">
    <citation type="journal article" date="2019" name="Int. J. Syst. Evol. Microbiol.">
        <title>The Global Catalogue of Microorganisms (GCM) 10K type strain sequencing project: providing services to taxonomists for standard genome sequencing and annotation.</title>
        <authorList>
            <consortium name="The Broad Institute Genomics Platform"/>
            <consortium name="The Broad Institute Genome Sequencing Center for Infectious Disease"/>
            <person name="Wu L."/>
            <person name="Ma J."/>
        </authorList>
    </citation>
    <scope>NUCLEOTIDE SEQUENCE [LARGE SCALE GENOMIC DNA]</scope>
    <source>
        <strain evidence="13">CCUG 43114</strain>
    </source>
</reference>
<feature type="domain" description="Alpha-D-phosphohexomutase alpha/beta/alpha" evidence="11">
    <location>
        <begin position="275"/>
        <end position="386"/>
    </location>
</feature>
<name>A0ABW0GKP5_9MICO</name>
<evidence type="ECO:0000256" key="3">
    <source>
        <dbReference type="ARBA" id="ARBA00022553"/>
    </source>
</evidence>
<dbReference type="EMBL" id="JBHSLD010000006">
    <property type="protein sequence ID" value="MFC5380267.1"/>
    <property type="molecule type" value="Genomic_DNA"/>
</dbReference>
<dbReference type="InterPro" id="IPR036900">
    <property type="entry name" value="A-D-PHexomutase_C_sf"/>
</dbReference>
<feature type="region of interest" description="Disordered" evidence="7">
    <location>
        <begin position="474"/>
        <end position="499"/>
    </location>
</feature>
<evidence type="ECO:0000256" key="4">
    <source>
        <dbReference type="ARBA" id="ARBA00022723"/>
    </source>
</evidence>
<keyword evidence="5" id="KW-0460">Magnesium</keyword>
<organism evidence="12 13">
    <name type="scientific">Aquipuribacter nitratireducens</name>
    <dbReference type="NCBI Taxonomy" id="650104"/>
    <lineage>
        <taxon>Bacteria</taxon>
        <taxon>Bacillati</taxon>
        <taxon>Actinomycetota</taxon>
        <taxon>Actinomycetes</taxon>
        <taxon>Micrococcales</taxon>
        <taxon>Intrasporangiaceae</taxon>
        <taxon>Aquipuribacter</taxon>
    </lineage>
</organism>
<evidence type="ECO:0000256" key="5">
    <source>
        <dbReference type="ARBA" id="ARBA00022842"/>
    </source>
</evidence>
<dbReference type="SUPFAM" id="SSF55957">
    <property type="entry name" value="Phosphoglucomutase, C-terminal domain"/>
    <property type="match status" value="1"/>
</dbReference>
<dbReference type="Pfam" id="PF02879">
    <property type="entry name" value="PGM_PMM_II"/>
    <property type="match status" value="1"/>
</dbReference>
<dbReference type="Proteomes" id="UP001596122">
    <property type="component" value="Unassembled WGS sequence"/>
</dbReference>
<dbReference type="PANTHER" id="PTHR43771:SF1">
    <property type="entry name" value="PHOSPHOMANNOMUTASE"/>
    <property type="match status" value="1"/>
</dbReference>
<dbReference type="Pfam" id="PF02878">
    <property type="entry name" value="PGM_PMM_I"/>
    <property type="match status" value="1"/>
</dbReference>
<evidence type="ECO:0000313" key="12">
    <source>
        <dbReference type="EMBL" id="MFC5380267.1"/>
    </source>
</evidence>
<comment type="similarity">
    <text evidence="2">Belongs to the phosphohexose mutase family.</text>
</comment>